<dbReference type="PANTHER" id="PTHR43855">
    <property type="entry name" value="THIOSULFATE SULFURTRANSFERASE"/>
    <property type="match status" value="1"/>
</dbReference>
<dbReference type="PROSITE" id="PS00683">
    <property type="entry name" value="RHODANESE_2"/>
    <property type="match status" value="1"/>
</dbReference>
<dbReference type="PROSITE" id="PS50206">
    <property type="entry name" value="RHODANESE_3"/>
    <property type="match status" value="1"/>
</dbReference>
<dbReference type="RefSeq" id="WP_279929402.1">
    <property type="nucleotide sequence ID" value="NZ_JARWBG010000020.1"/>
</dbReference>
<dbReference type="Pfam" id="PF00581">
    <property type="entry name" value="Rhodanese"/>
    <property type="match status" value="1"/>
</dbReference>
<dbReference type="SUPFAM" id="SSF52821">
    <property type="entry name" value="Rhodanese/Cell cycle control phosphatase"/>
    <property type="match status" value="1"/>
</dbReference>
<evidence type="ECO:0000259" key="4">
    <source>
        <dbReference type="PROSITE" id="PS50206"/>
    </source>
</evidence>
<name>A0ABT6HPW7_9ACTN</name>
<feature type="non-terminal residue" evidence="5">
    <location>
        <position position="1"/>
    </location>
</feature>
<organism evidence="5 6">
    <name type="scientific">Streptomyces chengmaiensis</name>
    <dbReference type="NCBI Taxonomy" id="3040919"/>
    <lineage>
        <taxon>Bacteria</taxon>
        <taxon>Bacillati</taxon>
        <taxon>Actinomycetota</taxon>
        <taxon>Actinomycetes</taxon>
        <taxon>Kitasatosporales</taxon>
        <taxon>Streptomycetaceae</taxon>
        <taxon>Streptomyces</taxon>
    </lineage>
</organism>
<dbReference type="PANTHER" id="PTHR43855:SF1">
    <property type="entry name" value="THIOSULFATE SULFURTRANSFERASE"/>
    <property type="match status" value="1"/>
</dbReference>
<evidence type="ECO:0000256" key="2">
    <source>
        <dbReference type="ARBA" id="ARBA00022737"/>
    </source>
</evidence>
<dbReference type="EC" id="2.8.1.1" evidence="1"/>
<protein>
    <recommendedName>
        <fullName evidence="1">thiosulfate sulfurtransferase</fullName>
        <ecNumber evidence="1">2.8.1.1</ecNumber>
    </recommendedName>
</protein>
<evidence type="ECO:0000313" key="5">
    <source>
        <dbReference type="EMBL" id="MDH2390758.1"/>
    </source>
</evidence>
<sequence length="50" mass="5569">IAYCRIGERSALTWFVLHELLGVENVKNYDGSWTEYGSLVGVPIELGANK</sequence>
<proteinExistence type="predicted"/>
<feature type="domain" description="Rhodanese" evidence="4">
    <location>
        <begin position="1"/>
        <end position="45"/>
    </location>
</feature>
<dbReference type="Gene3D" id="3.40.250.10">
    <property type="entry name" value="Rhodanese-like domain"/>
    <property type="match status" value="1"/>
</dbReference>
<evidence type="ECO:0000256" key="3">
    <source>
        <dbReference type="ARBA" id="ARBA00047549"/>
    </source>
</evidence>
<evidence type="ECO:0000313" key="6">
    <source>
        <dbReference type="Proteomes" id="UP001223144"/>
    </source>
</evidence>
<dbReference type="Proteomes" id="UP001223144">
    <property type="component" value="Unassembled WGS sequence"/>
</dbReference>
<dbReference type="InterPro" id="IPR051126">
    <property type="entry name" value="Thiosulfate_sulfurtransferase"/>
</dbReference>
<comment type="catalytic activity">
    <reaction evidence="3">
        <text>thiosulfate + hydrogen cyanide = thiocyanate + sulfite + 2 H(+)</text>
        <dbReference type="Rhea" id="RHEA:16881"/>
        <dbReference type="ChEBI" id="CHEBI:15378"/>
        <dbReference type="ChEBI" id="CHEBI:17359"/>
        <dbReference type="ChEBI" id="CHEBI:18022"/>
        <dbReference type="ChEBI" id="CHEBI:18407"/>
        <dbReference type="ChEBI" id="CHEBI:33542"/>
        <dbReference type="EC" id="2.8.1.1"/>
    </reaction>
</comment>
<comment type="caution">
    <text evidence="5">The sequence shown here is derived from an EMBL/GenBank/DDBJ whole genome shotgun (WGS) entry which is preliminary data.</text>
</comment>
<keyword evidence="2" id="KW-0677">Repeat</keyword>
<accession>A0ABT6HPW7</accession>
<dbReference type="InterPro" id="IPR036873">
    <property type="entry name" value="Rhodanese-like_dom_sf"/>
</dbReference>
<keyword evidence="6" id="KW-1185">Reference proteome</keyword>
<dbReference type="EMBL" id="JARWBG010000020">
    <property type="protein sequence ID" value="MDH2390758.1"/>
    <property type="molecule type" value="Genomic_DNA"/>
</dbReference>
<gene>
    <name evidence="5" type="ORF">QCN29_18580</name>
</gene>
<reference evidence="5 6" key="1">
    <citation type="submission" date="2023-04" db="EMBL/GenBank/DDBJ databases">
        <title>Streptomyces chengmaiensis sp. nov. isolated from the stem of mangrove plant in Hainan.</title>
        <authorList>
            <person name="Huang X."/>
            <person name="Zhou S."/>
            <person name="Chu X."/>
            <person name="Xie Y."/>
            <person name="Lin Y."/>
        </authorList>
    </citation>
    <scope>NUCLEOTIDE SEQUENCE [LARGE SCALE GENOMIC DNA]</scope>
    <source>
        <strain evidence="5 6">HNM0663</strain>
    </source>
</reference>
<dbReference type="InterPro" id="IPR001307">
    <property type="entry name" value="Thiosulphate_STrfase_CS"/>
</dbReference>
<evidence type="ECO:0000256" key="1">
    <source>
        <dbReference type="ARBA" id="ARBA00012245"/>
    </source>
</evidence>
<dbReference type="InterPro" id="IPR001763">
    <property type="entry name" value="Rhodanese-like_dom"/>
</dbReference>